<feature type="signal peptide" evidence="3">
    <location>
        <begin position="1"/>
        <end position="30"/>
    </location>
</feature>
<dbReference type="GO" id="GO:0015344">
    <property type="term" value="F:siderophore uptake transmembrane transporter activity"/>
    <property type="evidence" value="ECO:0007669"/>
    <property type="project" value="TreeGrafter"/>
</dbReference>
<reference evidence="5 6" key="1">
    <citation type="journal article" date="2014" name="Genome Announc.">
        <title>Draft Genome Sequence of Bacteroides reticulotermitis Strain JCM 10512T, Isolated from the Gut of a Termite.</title>
        <authorList>
            <person name="Yuki M."/>
            <person name="Oshima K."/>
            <person name="Suda W."/>
            <person name="Sakamoto M."/>
            <person name="Iida T."/>
            <person name="Hattori M."/>
            <person name="Ohkuma M."/>
        </authorList>
    </citation>
    <scope>NUCLEOTIDE SEQUENCE [LARGE SCALE GENOMIC DNA]</scope>
    <source>
        <strain evidence="5 6">JCM 10512</strain>
    </source>
</reference>
<keyword evidence="2" id="KW-0813">Transport</keyword>
<dbReference type="InterPro" id="IPR012910">
    <property type="entry name" value="Plug_dom"/>
</dbReference>
<keyword evidence="2" id="KW-0998">Cell outer membrane</keyword>
<dbReference type="AlphaFoldDB" id="W4UM79"/>
<evidence type="ECO:0000256" key="2">
    <source>
        <dbReference type="PROSITE-ProRule" id="PRU01360"/>
    </source>
</evidence>
<evidence type="ECO:0000256" key="1">
    <source>
        <dbReference type="ARBA" id="ARBA00022729"/>
    </source>
</evidence>
<dbReference type="Gene3D" id="2.170.130.10">
    <property type="entry name" value="TonB-dependent receptor, plug domain"/>
    <property type="match status" value="1"/>
</dbReference>
<keyword evidence="2" id="KW-1134">Transmembrane beta strand</keyword>
<proteinExistence type="inferred from homology"/>
<dbReference type="FunFam" id="2.170.130.10:FF:000008">
    <property type="entry name" value="SusC/RagA family TonB-linked outer membrane protein"/>
    <property type="match status" value="1"/>
</dbReference>
<dbReference type="EMBL" id="BAIV01000002">
    <property type="protein sequence ID" value="GAE82265.1"/>
    <property type="molecule type" value="Genomic_DNA"/>
</dbReference>
<keyword evidence="6" id="KW-1185">Reference proteome</keyword>
<dbReference type="PANTHER" id="PTHR30069:SF29">
    <property type="entry name" value="HEMOGLOBIN AND HEMOGLOBIN-HAPTOGLOBIN-BINDING PROTEIN 1-RELATED"/>
    <property type="match status" value="1"/>
</dbReference>
<dbReference type="NCBIfam" id="TIGR04057">
    <property type="entry name" value="SusC_RagA_signa"/>
    <property type="match status" value="1"/>
</dbReference>
<dbReference type="InterPro" id="IPR008969">
    <property type="entry name" value="CarboxyPept-like_regulatory"/>
</dbReference>
<keyword evidence="2" id="KW-0472">Membrane</keyword>
<dbReference type="InterPro" id="IPR037066">
    <property type="entry name" value="Plug_dom_sf"/>
</dbReference>
<keyword evidence="5" id="KW-0675">Receptor</keyword>
<comment type="similarity">
    <text evidence="2">Belongs to the TonB-dependent receptor family.</text>
</comment>
<comment type="subcellular location">
    <subcellularLocation>
        <location evidence="2">Cell outer membrane</location>
        <topology evidence="2">Multi-pass membrane protein</topology>
    </subcellularLocation>
</comment>
<dbReference type="PANTHER" id="PTHR30069">
    <property type="entry name" value="TONB-DEPENDENT OUTER MEMBRANE RECEPTOR"/>
    <property type="match status" value="1"/>
</dbReference>
<evidence type="ECO:0000256" key="3">
    <source>
        <dbReference type="SAM" id="SignalP"/>
    </source>
</evidence>
<accession>W4UM79</accession>
<feature type="domain" description="TonB-dependent receptor plug" evidence="4">
    <location>
        <begin position="132"/>
        <end position="238"/>
    </location>
</feature>
<organism evidence="5 6">
    <name type="scientific">Bacteroides reticulotermitis JCM 10512</name>
    <dbReference type="NCBI Taxonomy" id="1445607"/>
    <lineage>
        <taxon>Bacteria</taxon>
        <taxon>Pseudomonadati</taxon>
        <taxon>Bacteroidota</taxon>
        <taxon>Bacteroidia</taxon>
        <taxon>Bacteroidales</taxon>
        <taxon>Bacteroidaceae</taxon>
        <taxon>Bacteroides</taxon>
    </lineage>
</organism>
<dbReference type="PROSITE" id="PS52016">
    <property type="entry name" value="TONB_DEPENDENT_REC_3"/>
    <property type="match status" value="1"/>
</dbReference>
<keyword evidence="1 3" id="KW-0732">Signal</keyword>
<dbReference type="Proteomes" id="UP000019131">
    <property type="component" value="Unassembled WGS sequence"/>
</dbReference>
<dbReference type="GO" id="GO:0044718">
    <property type="term" value="P:siderophore transmembrane transport"/>
    <property type="evidence" value="ECO:0007669"/>
    <property type="project" value="TreeGrafter"/>
</dbReference>
<dbReference type="SUPFAM" id="SSF49464">
    <property type="entry name" value="Carboxypeptidase regulatory domain-like"/>
    <property type="match status" value="1"/>
</dbReference>
<evidence type="ECO:0000313" key="6">
    <source>
        <dbReference type="Proteomes" id="UP000019131"/>
    </source>
</evidence>
<dbReference type="InterPro" id="IPR023997">
    <property type="entry name" value="TonB-dep_OMP_SusC/RagA_CS"/>
</dbReference>
<gene>
    <name evidence="5" type="ORF">JCM10512_456</name>
</gene>
<evidence type="ECO:0000313" key="5">
    <source>
        <dbReference type="EMBL" id="GAE82265.1"/>
    </source>
</evidence>
<dbReference type="Gene3D" id="2.60.40.1120">
    <property type="entry name" value="Carboxypeptidase-like, regulatory domain"/>
    <property type="match status" value="1"/>
</dbReference>
<dbReference type="Pfam" id="PF13715">
    <property type="entry name" value="CarbopepD_reg_2"/>
    <property type="match status" value="1"/>
</dbReference>
<name>W4UM79_9BACE</name>
<dbReference type="SUPFAM" id="SSF56935">
    <property type="entry name" value="Porins"/>
    <property type="match status" value="1"/>
</dbReference>
<feature type="chain" id="PRO_5004849340" evidence="3">
    <location>
        <begin position="31"/>
        <end position="398"/>
    </location>
</feature>
<dbReference type="Pfam" id="PF07715">
    <property type="entry name" value="Plug"/>
    <property type="match status" value="1"/>
</dbReference>
<sequence>MNSNFCGKHQSLIAVMFCFIFLLSGSYAYAATEALSTHSTQQTRQIRGIITDANGDPIIGASVLEKGTANGTITGLDGKFTLSCSEGVELVISYIGYYMQTLKATSNMKISLRESTQTLDEVVVVGYGTMKKSDLTGSVGSVSSEKLVARGSTRLEDALQGSVPGVNITQSNSRAGGGFDIQIRGQTSINKQASPLYVIDGIVSSSMDFLNPEDIERVDILKDASSTAIYGSRASAGVIMITTKGAKGAGKPQRVSVAYDGYYGIRKVTRMPDFMNAQQFIDYRFARFTLLDGKKYDGSSRKGVDASGVPHYQIDEANLATAFLKRDGGADYRDSKIYEMMMSGMDGYDWTDLVTRTGAQQNHYISANGATDKITYRLGVGYQAIRMCLNTMITHVTT</sequence>
<evidence type="ECO:0000259" key="4">
    <source>
        <dbReference type="Pfam" id="PF07715"/>
    </source>
</evidence>
<comment type="caution">
    <text evidence="5">The sequence shown here is derived from an EMBL/GenBank/DDBJ whole genome shotgun (WGS) entry which is preliminary data.</text>
</comment>
<keyword evidence="2" id="KW-0812">Transmembrane</keyword>
<dbReference type="GO" id="GO:0009279">
    <property type="term" value="C:cell outer membrane"/>
    <property type="evidence" value="ECO:0007669"/>
    <property type="project" value="UniProtKB-SubCell"/>
</dbReference>
<dbReference type="STRING" id="1445607.JCM10512_456"/>
<protein>
    <submittedName>
        <fullName evidence="5">TonB-dependent receptor</fullName>
    </submittedName>
</protein>
<dbReference type="InterPro" id="IPR039426">
    <property type="entry name" value="TonB-dep_rcpt-like"/>
</dbReference>